<feature type="compositionally biased region" description="Polar residues" evidence="1">
    <location>
        <begin position="172"/>
        <end position="182"/>
    </location>
</feature>
<dbReference type="Proteomes" id="UP001633002">
    <property type="component" value="Unassembled WGS sequence"/>
</dbReference>
<comment type="caution">
    <text evidence="2">The sequence shown here is derived from an EMBL/GenBank/DDBJ whole genome shotgun (WGS) entry which is preliminary data.</text>
</comment>
<dbReference type="AlphaFoldDB" id="A0ABD3HEL2"/>
<proteinExistence type="predicted"/>
<dbReference type="EMBL" id="JBJQOH010000004">
    <property type="protein sequence ID" value="KAL3689848.1"/>
    <property type="molecule type" value="Genomic_DNA"/>
</dbReference>
<feature type="region of interest" description="Disordered" evidence="1">
    <location>
        <begin position="58"/>
        <end position="182"/>
    </location>
</feature>
<name>A0ABD3HEL2_9MARC</name>
<sequence length="182" mass="19589">MAVYLDLLNVDPLIECEAPAMLTSLGSIFKLAGVTDQEDGKFANMHVLHAMNGGNPLTMTTTVAPNQGTGTGEPAQADGFHPVGRRGRPDPPKQRTRTGQASSPSNRFSPLEDLSDNQMQTPIQSPKGEDGKSKSLVDQRACTRSSEEKQCNGTAMEQNLQEARNDVENLPDLNQTPARSAK</sequence>
<accession>A0ABD3HEL2</accession>
<protein>
    <submittedName>
        <fullName evidence="2">Uncharacterized protein</fullName>
    </submittedName>
</protein>
<feature type="compositionally biased region" description="Polar residues" evidence="1">
    <location>
        <begin position="58"/>
        <end position="68"/>
    </location>
</feature>
<feature type="compositionally biased region" description="Polar residues" evidence="1">
    <location>
        <begin position="97"/>
        <end position="108"/>
    </location>
</feature>
<gene>
    <name evidence="2" type="ORF">R1sor_016157</name>
</gene>
<evidence type="ECO:0000256" key="1">
    <source>
        <dbReference type="SAM" id="MobiDB-lite"/>
    </source>
</evidence>
<keyword evidence="3" id="KW-1185">Reference proteome</keyword>
<reference evidence="2 3" key="1">
    <citation type="submission" date="2024-09" db="EMBL/GenBank/DDBJ databases">
        <title>Chromosome-scale assembly of Riccia sorocarpa.</title>
        <authorList>
            <person name="Paukszto L."/>
        </authorList>
    </citation>
    <scope>NUCLEOTIDE SEQUENCE [LARGE SCALE GENOMIC DNA]</scope>
    <source>
        <strain evidence="2">LP-2024</strain>
        <tissue evidence="2">Aerial parts of the thallus</tissue>
    </source>
</reference>
<evidence type="ECO:0000313" key="3">
    <source>
        <dbReference type="Proteomes" id="UP001633002"/>
    </source>
</evidence>
<feature type="compositionally biased region" description="Basic and acidic residues" evidence="1">
    <location>
        <begin position="127"/>
        <end position="137"/>
    </location>
</feature>
<evidence type="ECO:0000313" key="2">
    <source>
        <dbReference type="EMBL" id="KAL3689848.1"/>
    </source>
</evidence>
<organism evidence="2 3">
    <name type="scientific">Riccia sorocarpa</name>
    <dbReference type="NCBI Taxonomy" id="122646"/>
    <lineage>
        <taxon>Eukaryota</taxon>
        <taxon>Viridiplantae</taxon>
        <taxon>Streptophyta</taxon>
        <taxon>Embryophyta</taxon>
        <taxon>Marchantiophyta</taxon>
        <taxon>Marchantiopsida</taxon>
        <taxon>Marchantiidae</taxon>
        <taxon>Marchantiales</taxon>
        <taxon>Ricciaceae</taxon>
        <taxon>Riccia</taxon>
    </lineage>
</organism>
<feature type="compositionally biased region" description="Polar residues" evidence="1">
    <location>
        <begin position="151"/>
        <end position="162"/>
    </location>
</feature>